<dbReference type="PANTHER" id="PTHR33968:SF1">
    <property type="entry name" value="PROTEIN PET100 HOMOLOG, MITOCHONDRIAL"/>
    <property type="match status" value="1"/>
</dbReference>
<dbReference type="AlphaFoldDB" id="A0A2S5BIX9"/>
<evidence type="ECO:0000256" key="3">
    <source>
        <dbReference type="ARBA" id="ARBA00022692"/>
    </source>
</evidence>
<dbReference type="OrthoDB" id="18175at2759"/>
<comment type="similarity">
    <text evidence="8">Belongs to the PET100 family.</text>
</comment>
<dbReference type="GO" id="GO:0005743">
    <property type="term" value="C:mitochondrial inner membrane"/>
    <property type="evidence" value="ECO:0007669"/>
    <property type="project" value="TreeGrafter"/>
</dbReference>
<protein>
    <submittedName>
        <fullName evidence="11">Uncharacterized protein</fullName>
    </submittedName>
</protein>
<keyword evidence="6" id="KW-0496">Mitochondrion</keyword>
<keyword evidence="3" id="KW-0812">Transmembrane</keyword>
<evidence type="ECO:0000256" key="8">
    <source>
        <dbReference type="ARBA" id="ARBA00038077"/>
    </source>
</evidence>
<keyword evidence="10" id="KW-0732">Signal</keyword>
<dbReference type="GO" id="GO:0051082">
    <property type="term" value="F:unfolded protein binding"/>
    <property type="evidence" value="ECO:0007669"/>
    <property type="project" value="TreeGrafter"/>
</dbReference>
<dbReference type="Proteomes" id="UP000237144">
    <property type="component" value="Unassembled WGS sequence"/>
</dbReference>
<dbReference type="EMBL" id="PJQD01000002">
    <property type="protein sequence ID" value="POY76725.1"/>
    <property type="molecule type" value="Genomic_DNA"/>
</dbReference>
<gene>
    <name evidence="11" type="ORF">BMF94_0317</name>
</gene>
<dbReference type="GO" id="GO:0033617">
    <property type="term" value="P:mitochondrial respiratory chain complex IV assembly"/>
    <property type="evidence" value="ECO:0007669"/>
    <property type="project" value="InterPro"/>
</dbReference>
<keyword evidence="4" id="KW-0809">Transit peptide</keyword>
<dbReference type="InterPro" id="IPR018625">
    <property type="entry name" value="Pet100"/>
</dbReference>
<feature type="chain" id="PRO_5015465877" evidence="10">
    <location>
        <begin position="22"/>
        <end position="128"/>
    </location>
</feature>
<evidence type="ECO:0000313" key="12">
    <source>
        <dbReference type="Proteomes" id="UP000237144"/>
    </source>
</evidence>
<evidence type="ECO:0000256" key="5">
    <source>
        <dbReference type="ARBA" id="ARBA00022989"/>
    </source>
</evidence>
<evidence type="ECO:0000256" key="9">
    <source>
        <dbReference type="SAM" id="MobiDB-lite"/>
    </source>
</evidence>
<dbReference type="PANTHER" id="PTHR33968">
    <property type="entry name" value="PROTEIN PET100 HOMOLOG, MITOCHONDRIAL"/>
    <property type="match status" value="1"/>
</dbReference>
<evidence type="ECO:0000256" key="6">
    <source>
        <dbReference type="ARBA" id="ARBA00023128"/>
    </source>
</evidence>
<organism evidence="11 12">
    <name type="scientific">Rhodotorula taiwanensis</name>
    <dbReference type="NCBI Taxonomy" id="741276"/>
    <lineage>
        <taxon>Eukaryota</taxon>
        <taxon>Fungi</taxon>
        <taxon>Dikarya</taxon>
        <taxon>Basidiomycota</taxon>
        <taxon>Pucciniomycotina</taxon>
        <taxon>Microbotryomycetes</taxon>
        <taxon>Sporidiobolales</taxon>
        <taxon>Sporidiobolaceae</taxon>
        <taxon>Rhodotorula</taxon>
    </lineage>
</organism>
<evidence type="ECO:0000256" key="4">
    <source>
        <dbReference type="ARBA" id="ARBA00022946"/>
    </source>
</evidence>
<keyword evidence="12" id="KW-1185">Reference proteome</keyword>
<evidence type="ECO:0000313" key="11">
    <source>
        <dbReference type="EMBL" id="POY76725.1"/>
    </source>
</evidence>
<proteinExistence type="inferred from homology"/>
<sequence>MAPAQLELFKFSLYVFLPVYAMLHYGDPEWYEKWVGPLRSGFRRDDAKQMEPPRDTSELKAELDRLRHDRLAKRALRDSGAIPPSDSPLVGPGAAAAPPAPPSSILSTTSTSFFSSAATDSADDRRQV</sequence>
<comment type="subcellular location">
    <subcellularLocation>
        <location evidence="1">Membrane</location>
        <topology evidence="1">Single-pass membrane protein</topology>
    </subcellularLocation>
    <subcellularLocation>
        <location evidence="2">Mitochondrion membrane</location>
    </subcellularLocation>
</comment>
<evidence type="ECO:0000256" key="7">
    <source>
        <dbReference type="ARBA" id="ARBA00023136"/>
    </source>
</evidence>
<keyword evidence="5" id="KW-1133">Transmembrane helix</keyword>
<keyword evidence="7" id="KW-0472">Membrane</keyword>
<evidence type="ECO:0000256" key="10">
    <source>
        <dbReference type="SAM" id="SignalP"/>
    </source>
</evidence>
<evidence type="ECO:0000256" key="1">
    <source>
        <dbReference type="ARBA" id="ARBA00004167"/>
    </source>
</evidence>
<feature type="region of interest" description="Disordered" evidence="9">
    <location>
        <begin position="74"/>
        <end position="108"/>
    </location>
</feature>
<dbReference type="STRING" id="741276.A0A2S5BIX9"/>
<reference evidence="11 12" key="1">
    <citation type="journal article" date="2018" name="Front. Microbiol.">
        <title>Prospects for Fungal Bioremediation of Acidic Radioactive Waste Sites: Characterization and Genome Sequence of Rhodotorula taiwanensis MD1149.</title>
        <authorList>
            <person name="Tkavc R."/>
            <person name="Matrosova V.Y."/>
            <person name="Grichenko O.E."/>
            <person name="Gostincar C."/>
            <person name="Volpe R.P."/>
            <person name="Klimenkova P."/>
            <person name="Gaidamakova E.K."/>
            <person name="Zhou C.E."/>
            <person name="Stewart B.J."/>
            <person name="Lyman M.G."/>
            <person name="Malfatti S.A."/>
            <person name="Rubinfeld B."/>
            <person name="Courtot M."/>
            <person name="Singh J."/>
            <person name="Dalgard C.L."/>
            <person name="Hamilton T."/>
            <person name="Frey K.G."/>
            <person name="Gunde-Cimerman N."/>
            <person name="Dugan L."/>
            <person name="Daly M.J."/>
        </authorList>
    </citation>
    <scope>NUCLEOTIDE SEQUENCE [LARGE SCALE GENOMIC DNA]</scope>
    <source>
        <strain evidence="11 12">MD1149</strain>
    </source>
</reference>
<dbReference type="Pfam" id="PF09803">
    <property type="entry name" value="Pet100"/>
    <property type="match status" value="1"/>
</dbReference>
<comment type="caution">
    <text evidence="11">The sequence shown here is derived from an EMBL/GenBank/DDBJ whole genome shotgun (WGS) entry which is preliminary data.</text>
</comment>
<feature type="signal peptide" evidence="10">
    <location>
        <begin position="1"/>
        <end position="21"/>
    </location>
</feature>
<evidence type="ECO:0000256" key="2">
    <source>
        <dbReference type="ARBA" id="ARBA00004325"/>
    </source>
</evidence>
<name>A0A2S5BIX9_9BASI</name>
<accession>A0A2S5BIX9</accession>